<accession>A0A9D1K5S1</accession>
<comment type="caution">
    <text evidence="2">The sequence shown here is derived from an EMBL/GenBank/DDBJ whole genome shotgun (WGS) entry which is preliminary data.</text>
</comment>
<gene>
    <name evidence="2" type="ORF">IAD41_08920</name>
</gene>
<organism evidence="2 3">
    <name type="scientific">Candidatus Scatenecus faecavium</name>
    <dbReference type="NCBI Taxonomy" id="2840915"/>
    <lineage>
        <taxon>Bacteria</taxon>
        <taxon>Candidatus Scatenecus</taxon>
    </lineage>
</organism>
<feature type="transmembrane region" description="Helical" evidence="1">
    <location>
        <begin position="12"/>
        <end position="32"/>
    </location>
</feature>
<dbReference type="SUPFAM" id="SSF54523">
    <property type="entry name" value="Pili subunits"/>
    <property type="match status" value="1"/>
</dbReference>
<evidence type="ECO:0000313" key="2">
    <source>
        <dbReference type="EMBL" id="HIS83709.1"/>
    </source>
</evidence>
<dbReference type="EMBL" id="DVJO01000191">
    <property type="protein sequence ID" value="HIS83709.1"/>
    <property type="molecule type" value="Genomic_DNA"/>
</dbReference>
<reference evidence="2" key="1">
    <citation type="submission" date="2020-10" db="EMBL/GenBank/DDBJ databases">
        <authorList>
            <person name="Gilroy R."/>
        </authorList>
    </citation>
    <scope>NUCLEOTIDE SEQUENCE</scope>
    <source>
        <strain evidence="2">CHK152-2994</strain>
    </source>
</reference>
<keyword evidence="1" id="KW-0472">Membrane</keyword>
<dbReference type="InterPro" id="IPR045584">
    <property type="entry name" value="Pilin-like"/>
</dbReference>
<evidence type="ECO:0000313" key="3">
    <source>
        <dbReference type="Proteomes" id="UP000824139"/>
    </source>
</evidence>
<reference evidence="2" key="2">
    <citation type="journal article" date="2021" name="PeerJ">
        <title>Extensive microbial diversity within the chicken gut microbiome revealed by metagenomics and culture.</title>
        <authorList>
            <person name="Gilroy R."/>
            <person name="Ravi A."/>
            <person name="Getino M."/>
            <person name="Pursley I."/>
            <person name="Horton D.L."/>
            <person name="Alikhan N.F."/>
            <person name="Baker D."/>
            <person name="Gharbi K."/>
            <person name="Hall N."/>
            <person name="Watson M."/>
            <person name="Adriaenssens E.M."/>
            <person name="Foster-Nyarko E."/>
            <person name="Jarju S."/>
            <person name="Secka A."/>
            <person name="Antonio M."/>
            <person name="Oren A."/>
            <person name="Chaudhuri R.R."/>
            <person name="La Ragione R."/>
            <person name="Hildebrand F."/>
            <person name="Pallen M.J."/>
        </authorList>
    </citation>
    <scope>NUCLEOTIDE SEQUENCE</scope>
    <source>
        <strain evidence="2">CHK152-2994</strain>
    </source>
</reference>
<dbReference type="Gene3D" id="3.30.700.10">
    <property type="entry name" value="Glycoprotein, Type 4 Pilin"/>
    <property type="match status" value="1"/>
</dbReference>
<evidence type="ECO:0000256" key="1">
    <source>
        <dbReference type="SAM" id="Phobius"/>
    </source>
</evidence>
<name>A0A9D1K5S1_9BACT</name>
<protein>
    <submittedName>
        <fullName evidence="2">Uncharacterized protein</fullName>
    </submittedName>
</protein>
<proteinExistence type="predicted"/>
<dbReference type="Proteomes" id="UP000824139">
    <property type="component" value="Unassembled WGS sequence"/>
</dbReference>
<dbReference type="AlphaFoldDB" id="A0A9D1K5S1"/>
<keyword evidence="1" id="KW-0812">Transmembrane</keyword>
<keyword evidence="1" id="KW-1133">Transmembrane helix</keyword>
<sequence length="262" mass="29358">MKKCFTLAEVLITLGIIGIIAAMTLPSIIGHYKKKALQEQFKVAYSLFQQTSLKIQADWGYTPDCYYWDSNPYGGNKCVAYDDRGGCTKYALADGSPLPSNYNGNMQSCKQFYEALEKTIQVITKCEDNAYDRGCIPEYEGIDTVKIANNPDLSEDEAYAQTSGCNNFRKTNLLKRPAFVLKNGMILIPYSLANSPVILIDINGKKGPNKWGHDLFSFKIRGNVNKQLYLDEGGTCSATEKGGLTTKQMIENMYLYNNKYIK</sequence>